<accession>A0A933L2V7</accession>
<dbReference type="Proteomes" id="UP000782610">
    <property type="component" value="Unassembled WGS sequence"/>
</dbReference>
<proteinExistence type="predicted"/>
<organism evidence="1 2">
    <name type="scientific">Devosia nanyangense</name>
    <dbReference type="NCBI Taxonomy" id="1228055"/>
    <lineage>
        <taxon>Bacteria</taxon>
        <taxon>Pseudomonadati</taxon>
        <taxon>Pseudomonadota</taxon>
        <taxon>Alphaproteobacteria</taxon>
        <taxon>Hyphomicrobiales</taxon>
        <taxon>Devosiaceae</taxon>
        <taxon>Devosia</taxon>
    </lineage>
</organism>
<protein>
    <submittedName>
        <fullName evidence="1">DUF2188 domain-containing protein</fullName>
    </submittedName>
</protein>
<dbReference type="AlphaFoldDB" id="A0A933L2V7"/>
<sequence length="88" mass="9881">MTTALYIVIASRGKWWVDFEGRAHGPHDTREAAALEARNQAQFMAHMERPSEVLVPDADGKYWVVWNSRHATAGVPQPVRPTARRDAA</sequence>
<gene>
    <name evidence="1" type="ORF">HY834_14465</name>
</gene>
<evidence type="ECO:0000313" key="2">
    <source>
        <dbReference type="Proteomes" id="UP000782610"/>
    </source>
</evidence>
<name>A0A933L2V7_9HYPH</name>
<reference evidence="1" key="1">
    <citation type="submission" date="2020-07" db="EMBL/GenBank/DDBJ databases">
        <title>Huge and variable diversity of episymbiotic CPR bacteria and DPANN archaea in groundwater ecosystems.</title>
        <authorList>
            <person name="He C.Y."/>
            <person name="Keren R."/>
            <person name="Whittaker M."/>
            <person name="Farag I.F."/>
            <person name="Doudna J."/>
            <person name="Cate J.H.D."/>
            <person name="Banfield J.F."/>
        </authorList>
    </citation>
    <scope>NUCLEOTIDE SEQUENCE</scope>
    <source>
        <strain evidence="1">NC_groundwater_1586_Pr3_B-0.1um_66_15</strain>
    </source>
</reference>
<dbReference type="EMBL" id="JACRAF010000040">
    <property type="protein sequence ID" value="MBI4922948.1"/>
    <property type="molecule type" value="Genomic_DNA"/>
</dbReference>
<evidence type="ECO:0000313" key="1">
    <source>
        <dbReference type="EMBL" id="MBI4922948.1"/>
    </source>
</evidence>
<comment type="caution">
    <text evidence="1">The sequence shown here is derived from an EMBL/GenBank/DDBJ whole genome shotgun (WGS) entry which is preliminary data.</text>
</comment>